<keyword evidence="1" id="KW-0479">Metal-binding</keyword>
<proteinExistence type="predicted"/>
<dbReference type="PROSITE" id="PS50157">
    <property type="entry name" value="ZINC_FINGER_C2H2_2"/>
    <property type="match status" value="1"/>
</dbReference>
<evidence type="ECO:0000313" key="3">
    <source>
        <dbReference type="EMBL" id="KAF1851544.1"/>
    </source>
</evidence>
<organism evidence="3 4">
    <name type="scientific">Cucurbitaria berberidis CBS 394.84</name>
    <dbReference type="NCBI Taxonomy" id="1168544"/>
    <lineage>
        <taxon>Eukaryota</taxon>
        <taxon>Fungi</taxon>
        <taxon>Dikarya</taxon>
        <taxon>Ascomycota</taxon>
        <taxon>Pezizomycotina</taxon>
        <taxon>Dothideomycetes</taxon>
        <taxon>Pleosporomycetidae</taxon>
        <taxon>Pleosporales</taxon>
        <taxon>Pleosporineae</taxon>
        <taxon>Cucurbitariaceae</taxon>
        <taxon>Cucurbitaria</taxon>
    </lineage>
</organism>
<dbReference type="OrthoDB" id="2687452at2759"/>
<keyword evidence="4" id="KW-1185">Reference proteome</keyword>
<comment type="caution">
    <text evidence="3">The sequence shown here is derived from an EMBL/GenBank/DDBJ whole genome shotgun (WGS) entry which is preliminary data.</text>
</comment>
<dbReference type="EMBL" id="ML976614">
    <property type="protein sequence ID" value="KAF1851544.1"/>
    <property type="molecule type" value="Genomic_DNA"/>
</dbReference>
<evidence type="ECO:0000259" key="2">
    <source>
        <dbReference type="PROSITE" id="PS50157"/>
    </source>
</evidence>
<keyword evidence="1" id="KW-0863">Zinc-finger</keyword>
<protein>
    <recommendedName>
        <fullName evidence="2">C2H2-type domain-containing protein</fullName>
    </recommendedName>
</protein>
<keyword evidence="1" id="KW-0862">Zinc</keyword>
<dbReference type="Proteomes" id="UP000800039">
    <property type="component" value="Unassembled WGS sequence"/>
</dbReference>
<dbReference type="GeneID" id="63853679"/>
<feature type="domain" description="C2H2-type" evidence="2">
    <location>
        <begin position="189"/>
        <end position="223"/>
    </location>
</feature>
<evidence type="ECO:0000256" key="1">
    <source>
        <dbReference type="PROSITE-ProRule" id="PRU00042"/>
    </source>
</evidence>
<dbReference type="RefSeq" id="XP_040794107.1">
    <property type="nucleotide sequence ID" value="XM_040936429.1"/>
</dbReference>
<evidence type="ECO:0000313" key="4">
    <source>
        <dbReference type="Proteomes" id="UP000800039"/>
    </source>
</evidence>
<dbReference type="Gene3D" id="3.30.160.60">
    <property type="entry name" value="Classic Zinc Finger"/>
    <property type="match status" value="1"/>
</dbReference>
<sequence length="265" mass="29113">MDFQFDLPVSSPFLQNMQLLASASPPFAFRSETNADSTTMGPNDLDWYSAGLPEYQSDSVPGPLGSLDLAALSAEFLVEQTNPESLFREMIPSINDQAVLPVSPVNFGNEFVSPPGFHATSSPMNTQRLDPLQSSVSQHDTIDYLHATSLDNPQADILRAAANHEHHKESKHVVIGVILSNGEVRKDQYRCYDSACSGASFARLAELKRHHTTRHGGHAGKKPQFWCPIDTCARSKNGGQEAFPRKDKMMDHLSRVHADKVGRSG</sequence>
<accession>A0A9P4GUK1</accession>
<reference evidence="3" key="1">
    <citation type="submission" date="2020-01" db="EMBL/GenBank/DDBJ databases">
        <authorList>
            <consortium name="DOE Joint Genome Institute"/>
            <person name="Haridas S."/>
            <person name="Albert R."/>
            <person name="Binder M."/>
            <person name="Bloem J."/>
            <person name="Labutti K."/>
            <person name="Salamov A."/>
            <person name="Andreopoulos B."/>
            <person name="Baker S.E."/>
            <person name="Barry K."/>
            <person name="Bills G."/>
            <person name="Bluhm B.H."/>
            <person name="Cannon C."/>
            <person name="Castanera R."/>
            <person name="Culley D.E."/>
            <person name="Daum C."/>
            <person name="Ezra D."/>
            <person name="Gonzalez J.B."/>
            <person name="Henrissat B."/>
            <person name="Kuo A."/>
            <person name="Liang C."/>
            <person name="Lipzen A."/>
            <person name="Lutzoni F."/>
            <person name="Magnuson J."/>
            <person name="Mondo S."/>
            <person name="Nolan M."/>
            <person name="Ohm R."/>
            <person name="Pangilinan J."/>
            <person name="Park H.-J."/>
            <person name="Ramirez L."/>
            <person name="Alfaro M."/>
            <person name="Sun H."/>
            <person name="Tritt A."/>
            <person name="Yoshinaga Y."/>
            <person name="Zwiers L.-H."/>
            <person name="Turgeon B.G."/>
            <person name="Goodwin S.B."/>
            <person name="Spatafora J.W."/>
            <person name="Crous P.W."/>
            <person name="Grigoriev I.V."/>
        </authorList>
    </citation>
    <scope>NUCLEOTIDE SEQUENCE</scope>
    <source>
        <strain evidence="3">CBS 394.84</strain>
    </source>
</reference>
<dbReference type="AlphaFoldDB" id="A0A9P4GUK1"/>
<dbReference type="GO" id="GO:0008270">
    <property type="term" value="F:zinc ion binding"/>
    <property type="evidence" value="ECO:0007669"/>
    <property type="project" value="UniProtKB-KW"/>
</dbReference>
<dbReference type="InterPro" id="IPR013087">
    <property type="entry name" value="Znf_C2H2_type"/>
</dbReference>
<name>A0A9P4GUK1_9PLEO</name>
<gene>
    <name evidence="3" type="ORF">K460DRAFT_401560</name>
</gene>